<dbReference type="AlphaFoldDB" id="A0A926DDS6"/>
<reference evidence="7" key="1">
    <citation type="submission" date="2020-08" db="EMBL/GenBank/DDBJ databases">
        <title>Genome public.</title>
        <authorList>
            <person name="Liu C."/>
            <person name="Sun Q."/>
        </authorList>
    </citation>
    <scope>NUCLEOTIDE SEQUENCE</scope>
    <source>
        <strain evidence="7">BX7</strain>
    </source>
</reference>
<evidence type="ECO:0000256" key="5">
    <source>
        <dbReference type="ARBA" id="ARBA00023136"/>
    </source>
</evidence>
<proteinExistence type="inferred from homology"/>
<keyword evidence="4 6" id="KW-1133">Transmembrane helix</keyword>
<evidence type="ECO:0000313" key="7">
    <source>
        <dbReference type="EMBL" id="MBC8535991.1"/>
    </source>
</evidence>
<evidence type="ECO:0000256" key="2">
    <source>
        <dbReference type="ARBA" id="ARBA00009142"/>
    </source>
</evidence>
<dbReference type="InterPro" id="IPR051598">
    <property type="entry name" value="TSUP/Inactive_protease-like"/>
</dbReference>
<dbReference type="Pfam" id="PF01925">
    <property type="entry name" value="TauE"/>
    <property type="match status" value="1"/>
</dbReference>
<feature type="transmembrane region" description="Helical" evidence="6">
    <location>
        <begin position="44"/>
        <end position="61"/>
    </location>
</feature>
<comment type="similarity">
    <text evidence="2 6">Belongs to the 4-toluene sulfonate uptake permease (TSUP) (TC 2.A.102) family.</text>
</comment>
<sequence length="121" mass="12806">MDNPIFQALLGAATGVVSGMGIGGGSLLIILLSSFFGYDQLKAQGINLLYFLPTAVVALIVHLKNKTIDIKTVLWCGICGAAVAAAVSFFVKDMDSGIVKKCFAGLIFLVGLYELFTKTEQ</sequence>
<organism evidence="7 8">
    <name type="scientific">Feifania hominis</name>
    <dbReference type="NCBI Taxonomy" id="2763660"/>
    <lineage>
        <taxon>Bacteria</taxon>
        <taxon>Bacillati</taxon>
        <taxon>Bacillota</taxon>
        <taxon>Clostridia</taxon>
        <taxon>Eubacteriales</taxon>
        <taxon>Feifaniaceae</taxon>
        <taxon>Feifania</taxon>
    </lineage>
</organism>
<gene>
    <name evidence="7" type="ORF">H8695_04715</name>
</gene>
<dbReference type="EMBL" id="JACRSP010000002">
    <property type="protein sequence ID" value="MBC8535991.1"/>
    <property type="molecule type" value="Genomic_DNA"/>
</dbReference>
<keyword evidence="6" id="KW-1003">Cell membrane</keyword>
<evidence type="ECO:0000256" key="1">
    <source>
        <dbReference type="ARBA" id="ARBA00004141"/>
    </source>
</evidence>
<comment type="caution">
    <text evidence="7">The sequence shown here is derived from an EMBL/GenBank/DDBJ whole genome shotgun (WGS) entry which is preliminary data.</text>
</comment>
<dbReference type="PANTHER" id="PTHR43701:SF2">
    <property type="entry name" value="MEMBRANE TRANSPORTER PROTEIN YJNA-RELATED"/>
    <property type="match status" value="1"/>
</dbReference>
<dbReference type="Proteomes" id="UP000620366">
    <property type="component" value="Unassembled WGS sequence"/>
</dbReference>
<keyword evidence="5 6" id="KW-0472">Membrane</keyword>
<keyword evidence="8" id="KW-1185">Reference proteome</keyword>
<dbReference type="PANTHER" id="PTHR43701">
    <property type="entry name" value="MEMBRANE TRANSPORTER PROTEIN MJ0441-RELATED"/>
    <property type="match status" value="1"/>
</dbReference>
<keyword evidence="3 6" id="KW-0812">Transmembrane</keyword>
<evidence type="ECO:0000313" key="8">
    <source>
        <dbReference type="Proteomes" id="UP000620366"/>
    </source>
</evidence>
<dbReference type="InterPro" id="IPR002781">
    <property type="entry name" value="TM_pro_TauE-like"/>
</dbReference>
<evidence type="ECO:0000256" key="6">
    <source>
        <dbReference type="RuleBase" id="RU363041"/>
    </source>
</evidence>
<accession>A0A926DDS6</accession>
<feature type="transmembrane region" description="Helical" evidence="6">
    <location>
        <begin position="73"/>
        <end position="91"/>
    </location>
</feature>
<comment type="subcellular location">
    <subcellularLocation>
        <location evidence="6">Cell membrane</location>
        <topology evidence="6">Multi-pass membrane protein</topology>
    </subcellularLocation>
    <subcellularLocation>
        <location evidence="1">Membrane</location>
        <topology evidence="1">Multi-pass membrane protein</topology>
    </subcellularLocation>
</comment>
<evidence type="ECO:0000256" key="4">
    <source>
        <dbReference type="ARBA" id="ARBA00022989"/>
    </source>
</evidence>
<dbReference type="RefSeq" id="WP_249299748.1">
    <property type="nucleotide sequence ID" value="NZ_JACRSP010000002.1"/>
</dbReference>
<feature type="transmembrane region" description="Helical" evidence="6">
    <location>
        <begin position="12"/>
        <end position="38"/>
    </location>
</feature>
<evidence type="ECO:0000256" key="3">
    <source>
        <dbReference type="ARBA" id="ARBA00022692"/>
    </source>
</evidence>
<name>A0A926DDS6_9FIRM</name>
<protein>
    <recommendedName>
        <fullName evidence="6">Probable membrane transporter protein</fullName>
    </recommendedName>
</protein>
<dbReference type="GO" id="GO:0005886">
    <property type="term" value="C:plasma membrane"/>
    <property type="evidence" value="ECO:0007669"/>
    <property type="project" value="UniProtKB-SubCell"/>
</dbReference>